<evidence type="ECO:0000313" key="2">
    <source>
        <dbReference type="EMBL" id="CUG90997.1"/>
    </source>
</evidence>
<evidence type="ECO:0000256" key="1">
    <source>
        <dbReference type="SAM" id="SignalP"/>
    </source>
</evidence>
<dbReference type="Proteomes" id="UP000051952">
    <property type="component" value="Unassembled WGS sequence"/>
</dbReference>
<reference evidence="3" key="1">
    <citation type="submission" date="2015-09" db="EMBL/GenBank/DDBJ databases">
        <authorList>
            <consortium name="Pathogen Informatics"/>
        </authorList>
    </citation>
    <scope>NUCLEOTIDE SEQUENCE [LARGE SCALE GENOMIC DNA]</scope>
    <source>
        <strain evidence="3">Lake Konstanz</strain>
    </source>
</reference>
<dbReference type="EMBL" id="CYKH01001882">
    <property type="protein sequence ID" value="CUG90997.1"/>
    <property type="molecule type" value="Genomic_DNA"/>
</dbReference>
<dbReference type="AlphaFoldDB" id="A0A0S4JL87"/>
<organism evidence="2 3">
    <name type="scientific">Bodo saltans</name>
    <name type="common">Flagellated protozoan</name>
    <dbReference type="NCBI Taxonomy" id="75058"/>
    <lineage>
        <taxon>Eukaryota</taxon>
        <taxon>Discoba</taxon>
        <taxon>Euglenozoa</taxon>
        <taxon>Kinetoplastea</taxon>
        <taxon>Metakinetoplastina</taxon>
        <taxon>Eubodonida</taxon>
        <taxon>Bodonidae</taxon>
        <taxon>Bodo</taxon>
    </lineage>
</organism>
<feature type="chain" id="PRO_5012678266" description="GPI-anchored surface protein" evidence="1">
    <location>
        <begin position="16"/>
        <end position="205"/>
    </location>
</feature>
<sequence>MFALLFSWMRFTSLAHPVRQASREQQSSLRAPMFAVVACLEVDSMFATVSRSSKHRLHPITLSRCSNVDIDNFLSKYYAAHKETLGDKRNASLVLFAHATGGNFALLANVWESPLSRFPYDYGRDKCWKRYDSCIFEVVARTLLCTERKYWMLEGELIGRVLSAVKICYENIVHYDRAYENIVHYDRACIMVLLCNTGIQRAQLH</sequence>
<gene>
    <name evidence="2" type="ORF">BSAL_29660</name>
</gene>
<evidence type="ECO:0008006" key="4">
    <source>
        <dbReference type="Google" id="ProtNLM"/>
    </source>
</evidence>
<dbReference type="VEuPathDB" id="TriTrypDB:BSAL_29660"/>
<evidence type="ECO:0000313" key="3">
    <source>
        <dbReference type="Proteomes" id="UP000051952"/>
    </source>
</evidence>
<name>A0A0S4JL87_BODSA</name>
<protein>
    <recommendedName>
        <fullName evidence="4">GPI-anchored surface protein</fullName>
    </recommendedName>
</protein>
<keyword evidence="1" id="KW-0732">Signal</keyword>
<accession>A0A0S4JL87</accession>
<feature type="signal peptide" evidence="1">
    <location>
        <begin position="1"/>
        <end position="15"/>
    </location>
</feature>
<proteinExistence type="predicted"/>
<keyword evidence="3" id="KW-1185">Reference proteome</keyword>